<dbReference type="AlphaFoldDB" id="A0A0C2RYB7"/>
<accession>A0A0C2RYB7</accession>
<comment type="caution">
    <text evidence="10">The sequence shown here is derived from an EMBL/GenBank/DDBJ whole genome shotgun (WGS) entry which is preliminary data.</text>
</comment>
<dbReference type="HAMAP" id="MF_00236">
    <property type="entry name" value="TatA_E"/>
    <property type="match status" value="1"/>
</dbReference>
<evidence type="ECO:0000256" key="1">
    <source>
        <dbReference type="ARBA" id="ARBA00004162"/>
    </source>
</evidence>
<dbReference type="PANTHER" id="PTHR42982:SF1">
    <property type="entry name" value="SEC-INDEPENDENT PROTEIN TRANSLOCASE PROTEIN TATA"/>
    <property type="match status" value="1"/>
</dbReference>
<evidence type="ECO:0000313" key="11">
    <source>
        <dbReference type="Proteomes" id="UP000031938"/>
    </source>
</evidence>
<keyword evidence="5 9" id="KW-0653">Protein transport</keyword>
<gene>
    <name evidence="9" type="primary">tatA</name>
    <name evidence="10" type="ORF">KP78_19120</name>
</gene>
<keyword evidence="2 9" id="KW-0813">Transport</keyword>
<evidence type="ECO:0000313" key="10">
    <source>
        <dbReference type="EMBL" id="KIL46794.1"/>
    </source>
</evidence>
<evidence type="ECO:0000256" key="6">
    <source>
        <dbReference type="ARBA" id="ARBA00022989"/>
    </source>
</evidence>
<evidence type="ECO:0000256" key="4">
    <source>
        <dbReference type="ARBA" id="ARBA00022692"/>
    </source>
</evidence>
<dbReference type="Gene3D" id="1.20.5.3310">
    <property type="match status" value="1"/>
</dbReference>
<reference evidence="10 11" key="1">
    <citation type="submission" date="2015-01" db="EMBL/GenBank/DDBJ databases">
        <title>Genome sequencing of Jeotgalibacillus soli.</title>
        <authorList>
            <person name="Goh K.M."/>
            <person name="Chan K.-G."/>
            <person name="Yaakop A.S."/>
            <person name="Ee R."/>
            <person name="Gan H.M."/>
            <person name="Chan C.S."/>
        </authorList>
    </citation>
    <scope>NUCLEOTIDE SEQUENCE [LARGE SCALE GENOMIC DNA]</scope>
    <source>
        <strain evidence="10 11">P9</strain>
    </source>
</reference>
<comment type="function">
    <text evidence="9">Part of the twin-arginine translocation (Tat) system that transports large folded proteins containing a characteristic twin-arginine motif in their signal peptide across membranes. TatA could form the protein-conducting channel of the Tat system.</text>
</comment>
<keyword evidence="7 9" id="KW-0811">Translocation</keyword>
<keyword evidence="3 9" id="KW-1003">Cell membrane</keyword>
<organism evidence="10 11">
    <name type="scientific">Jeotgalibacillus soli</name>
    <dbReference type="NCBI Taxonomy" id="889306"/>
    <lineage>
        <taxon>Bacteria</taxon>
        <taxon>Bacillati</taxon>
        <taxon>Bacillota</taxon>
        <taxon>Bacilli</taxon>
        <taxon>Bacillales</taxon>
        <taxon>Caryophanaceae</taxon>
        <taxon>Jeotgalibacillus</taxon>
    </lineage>
</organism>
<evidence type="ECO:0000256" key="7">
    <source>
        <dbReference type="ARBA" id="ARBA00023010"/>
    </source>
</evidence>
<dbReference type="PANTHER" id="PTHR42982">
    <property type="entry name" value="SEC-INDEPENDENT PROTEIN TRANSLOCASE PROTEIN TATA"/>
    <property type="match status" value="1"/>
</dbReference>
<evidence type="ECO:0000256" key="9">
    <source>
        <dbReference type="HAMAP-Rule" id="MF_00236"/>
    </source>
</evidence>
<keyword evidence="11" id="KW-1185">Reference proteome</keyword>
<evidence type="ECO:0000256" key="2">
    <source>
        <dbReference type="ARBA" id="ARBA00022448"/>
    </source>
</evidence>
<protein>
    <recommendedName>
        <fullName evidence="9">Sec-independent protein translocase protein TatA</fullName>
    </recommendedName>
</protein>
<dbReference type="NCBIfam" id="TIGR01411">
    <property type="entry name" value="tatAE"/>
    <property type="match status" value="1"/>
</dbReference>
<dbReference type="PATRIC" id="fig|889306.3.peg.1928"/>
<keyword evidence="8 9" id="KW-0472">Membrane</keyword>
<comment type="subunit">
    <text evidence="9">Forms a complex with TatC.</text>
</comment>
<dbReference type="GO" id="GO:0008320">
    <property type="term" value="F:protein transmembrane transporter activity"/>
    <property type="evidence" value="ECO:0007669"/>
    <property type="project" value="UniProtKB-UniRule"/>
</dbReference>
<evidence type="ECO:0000256" key="3">
    <source>
        <dbReference type="ARBA" id="ARBA00022475"/>
    </source>
</evidence>
<dbReference type="InterPro" id="IPR003369">
    <property type="entry name" value="TatA/B/E"/>
</dbReference>
<dbReference type="GO" id="GO:0043953">
    <property type="term" value="P:protein transport by the Tat complex"/>
    <property type="evidence" value="ECO:0007669"/>
    <property type="project" value="UniProtKB-UniRule"/>
</dbReference>
<evidence type="ECO:0000256" key="8">
    <source>
        <dbReference type="ARBA" id="ARBA00023136"/>
    </source>
</evidence>
<dbReference type="Proteomes" id="UP000031938">
    <property type="component" value="Unassembled WGS sequence"/>
</dbReference>
<dbReference type="GO" id="GO:0033281">
    <property type="term" value="C:TAT protein transport complex"/>
    <property type="evidence" value="ECO:0007669"/>
    <property type="project" value="UniProtKB-UniRule"/>
</dbReference>
<dbReference type="Pfam" id="PF02416">
    <property type="entry name" value="TatA_B_E"/>
    <property type="match status" value="1"/>
</dbReference>
<sequence length="61" mass="6775">MNLGFGEILIILVVALLVFGPKKLPQLGRAAGQTLHEFKKGMKNVMNDEEDDDPNKKKPVQ</sequence>
<dbReference type="STRING" id="889306.KP78_19120"/>
<comment type="similarity">
    <text evidence="9">Belongs to the TatA/E family.</text>
</comment>
<comment type="subcellular location">
    <subcellularLocation>
        <location evidence="1 9">Cell membrane</location>
        <topology evidence="1 9">Single-pass membrane protein</topology>
    </subcellularLocation>
</comment>
<dbReference type="InterPro" id="IPR006312">
    <property type="entry name" value="TatA/E"/>
</dbReference>
<keyword evidence="6 9" id="KW-1133">Transmembrane helix</keyword>
<evidence type="ECO:0000256" key="5">
    <source>
        <dbReference type="ARBA" id="ARBA00022927"/>
    </source>
</evidence>
<keyword evidence="4 9" id="KW-0812">Transmembrane</keyword>
<dbReference type="EMBL" id="JXRP01000016">
    <property type="protein sequence ID" value="KIL46794.1"/>
    <property type="molecule type" value="Genomic_DNA"/>
</dbReference>
<name>A0A0C2RYB7_9BACL</name>
<dbReference type="NCBIfam" id="NF011430">
    <property type="entry name" value="PRK14861.1"/>
    <property type="match status" value="1"/>
</dbReference>
<proteinExistence type="inferred from homology"/>